<dbReference type="eggNOG" id="arCOG00607">
    <property type="taxonomic scope" value="Archaea"/>
</dbReference>
<organism evidence="7 8">
    <name type="scientific">Archaeoglobus profundus (strain DSM 5631 / JCM 9629 / NBRC 100127 / Av18)</name>
    <dbReference type="NCBI Taxonomy" id="572546"/>
    <lineage>
        <taxon>Archaea</taxon>
        <taxon>Methanobacteriati</taxon>
        <taxon>Methanobacteriota</taxon>
        <taxon>Archaeoglobi</taxon>
        <taxon>Archaeoglobales</taxon>
        <taxon>Archaeoglobaceae</taxon>
        <taxon>Archaeoglobus</taxon>
    </lineage>
</organism>
<dbReference type="GO" id="GO:0016020">
    <property type="term" value="C:membrane"/>
    <property type="evidence" value="ECO:0007669"/>
    <property type="project" value="InterPro"/>
</dbReference>
<feature type="transmembrane region" description="Helical" evidence="5">
    <location>
        <begin position="107"/>
        <end position="132"/>
    </location>
</feature>
<feature type="domain" description="PDZ" evidence="6">
    <location>
        <begin position="252"/>
        <end position="328"/>
    </location>
</feature>
<evidence type="ECO:0000256" key="3">
    <source>
        <dbReference type="ARBA" id="ARBA00022989"/>
    </source>
</evidence>
<feature type="transmembrane region" description="Helical" evidence="5">
    <location>
        <begin position="464"/>
        <end position="483"/>
    </location>
</feature>
<evidence type="ECO:0000256" key="2">
    <source>
        <dbReference type="ARBA" id="ARBA00022692"/>
    </source>
</evidence>
<proteinExistence type="predicted"/>
<feature type="transmembrane region" description="Helical" evidence="5">
    <location>
        <begin position="6"/>
        <end position="25"/>
    </location>
</feature>
<feature type="transmembrane region" description="Helical" evidence="5">
    <location>
        <begin position="64"/>
        <end position="87"/>
    </location>
</feature>
<dbReference type="Gene3D" id="2.30.42.10">
    <property type="match status" value="1"/>
</dbReference>
<dbReference type="eggNOG" id="arCOG04064">
    <property type="taxonomic scope" value="Archaea"/>
</dbReference>
<dbReference type="InterPro" id="IPR001193">
    <property type="entry name" value="MBTPS2"/>
</dbReference>
<evidence type="ECO:0000313" key="8">
    <source>
        <dbReference type="Proteomes" id="UP000001901"/>
    </source>
</evidence>
<accession>D2RDX6</accession>
<dbReference type="CDD" id="cd06159">
    <property type="entry name" value="S2P-M50_PDZ_Arch"/>
    <property type="match status" value="1"/>
</dbReference>
<evidence type="ECO:0000256" key="1">
    <source>
        <dbReference type="ARBA" id="ARBA00004127"/>
    </source>
</evidence>
<name>D2RDX6_ARCPA</name>
<dbReference type="PRINTS" id="PR01000">
    <property type="entry name" value="SREBPS2PTASE"/>
</dbReference>
<keyword evidence="3 5" id="KW-1133">Transmembrane helix</keyword>
<dbReference type="InterPro" id="IPR008915">
    <property type="entry name" value="Peptidase_M50"/>
</dbReference>
<dbReference type="Proteomes" id="UP000001901">
    <property type="component" value="Chromosome"/>
</dbReference>
<dbReference type="STRING" id="572546.Arcpr_1268"/>
<dbReference type="AlphaFoldDB" id="D2RDX6"/>
<protein>
    <submittedName>
        <fullName evidence="7">Peptidase M50</fullName>
    </submittedName>
</protein>
<dbReference type="RefSeq" id="WP_012940656.1">
    <property type="nucleotide sequence ID" value="NC_013741.1"/>
</dbReference>
<dbReference type="SMART" id="SM00228">
    <property type="entry name" value="PDZ"/>
    <property type="match status" value="2"/>
</dbReference>
<dbReference type="HOGENOM" id="CLU_042134_1_0_2"/>
<dbReference type="Pfam" id="PF02163">
    <property type="entry name" value="Peptidase_M50"/>
    <property type="match status" value="1"/>
</dbReference>
<dbReference type="SUPFAM" id="SSF50156">
    <property type="entry name" value="PDZ domain-like"/>
    <property type="match status" value="1"/>
</dbReference>
<dbReference type="OrthoDB" id="15212at2157"/>
<feature type="transmembrane region" description="Helical" evidence="5">
    <location>
        <begin position="422"/>
        <end position="443"/>
    </location>
</feature>
<feature type="transmembrane region" description="Helical" evidence="5">
    <location>
        <begin position="182"/>
        <end position="208"/>
    </location>
</feature>
<gene>
    <name evidence="7" type="ordered locus">Arcpr_1268</name>
</gene>
<dbReference type="GO" id="GO:0012505">
    <property type="term" value="C:endomembrane system"/>
    <property type="evidence" value="ECO:0007669"/>
    <property type="project" value="UniProtKB-SubCell"/>
</dbReference>
<dbReference type="GO" id="GO:0031293">
    <property type="term" value="P:membrane protein intracellular domain proteolysis"/>
    <property type="evidence" value="ECO:0007669"/>
    <property type="project" value="TreeGrafter"/>
</dbReference>
<dbReference type="PROSITE" id="PS50106">
    <property type="entry name" value="PDZ"/>
    <property type="match status" value="1"/>
</dbReference>
<reference evidence="7 8" key="1">
    <citation type="journal article" date="2010" name="Stand. Genomic Sci.">
        <title>Complete genome sequence of Archaeoglobus profundus type strain (AV18).</title>
        <authorList>
            <person name="von Jan M."/>
            <person name="Lapidus A."/>
            <person name="Del Rio T.G."/>
            <person name="Copeland A."/>
            <person name="Tice H."/>
            <person name="Cheng J.F."/>
            <person name="Lucas S."/>
            <person name="Chen F."/>
            <person name="Nolan M."/>
            <person name="Goodwin L."/>
            <person name="Han C."/>
            <person name="Pitluck S."/>
            <person name="Liolios K."/>
            <person name="Ivanova N."/>
            <person name="Mavromatis K."/>
            <person name="Ovchinnikova G."/>
            <person name="Chertkov O."/>
            <person name="Pati A."/>
            <person name="Chen A."/>
            <person name="Palaniappan K."/>
            <person name="Land M."/>
            <person name="Hauser L."/>
            <person name="Chang Y.J."/>
            <person name="Jeffries C.D."/>
            <person name="Saunders E."/>
            <person name="Brettin T."/>
            <person name="Detter J.C."/>
            <person name="Chain P."/>
            <person name="Eichinger K."/>
            <person name="Huber H."/>
            <person name="Spring S."/>
            <person name="Rohde M."/>
            <person name="Goker M."/>
            <person name="Wirth R."/>
            <person name="Woyke T."/>
            <person name="Bristow J."/>
            <person name="Eisen J.A."/>
            <person name="Markowitz V."/>
            <person name="Hugenholtz P."/>
            <person name="Kyrpides N.C."/>
            <person name="Klenk H.P."/>
        </authorList>
    </citation>
    <scope>NUCLEOTIDE SEQUENCE [LARGE SCALE GENOMIC DNA]</scope>
    <source>
        <strain evidence="8">DSM 5631 / JCM 9629 / NBRC 100127 / Av18</strain>
    </source>
</reference>
<evidence type="ECO:0000256" key="5">
    <source>
        <dbReference type="SAM" id="Phobius"/>
    </source>
</evidence>
<dbReference type="eggNOG" id="arCOG02834">
    <property type="taxonomic scope" value="Archaea"/>
</dbReference>
<sequence length="489" mass="54827">MNSALNEFLIVLIVFLAYWTAVTIFRRKLEKRNVSVIGPILLIRTKKGLSLLDTLAKPKKFWRAFGDVGIVLVLFGMAYMIFLVLVMDYIMLTSPPKPSPATSPRNILLIPGLNEFIPLVWGLIGLIVTLVAHEFSHAILARVENVRVKSLGVVLALIPIGGFAEPDDKELMEKEKRSRMRIYSAGITANFFTALVAFVIFFSLLGFLKPHVVVLKSFENFDEGDAIISINGYSVETPQDILNAVDDLKSVVVTVRKQDGRVLSFEVEPIMGVYIAGILNNTPAEMAGIKENSIIISVNRIRTPNVEEFRKIMLKTKPNETLTLEILEEGKIKTYTVRLAEMEGHGFLGVLIGGDYFSGAVVGYSKNIINSLTKIPPNIQGLLYLTAMPFYFRGFDGITNYFTPEGIFANLGNTIFYLLNTFYWIAWLNFYVGLFNCLPAIPLDGGRLLNDLLRYFMRENVVDTITKSLAFFVFFSIILSILIPNLNFT</sequence>
<dbReference type="GO" id="GO:0004222">
    <property type="term" value="F:metalloendopeptidase activity"/>
    <property type="evidence" value="ECO:0007669"/>
    <property type="project" value="InterPro"/>
</dbReference>
<comment type="subcellular location">
    <subcellularLocation>
        <location evidence="1">Endomembrane system</location>
        <topology evidence="1">Multi-pass membrane protein</topology>
    </subcellularLocation>
</comment>
<evidence type="ECO:0000259" key="6">
    <source>
        <dbReference type="PROSITE" id="PS50106"/>
    </source>
</evidence>
<dbReference type="PANTHER" id="PTHR13325">
    <property type="entry name" value="PROTEASE M50 MEMBRANE-BOUND TRANSCRIPTION FACTOR SITE 2 PROTEASE"/>
    <property type="match status" value="1"/>
</dbReference>
<evidence type="ECO:0000313" key="7">
    <source>
        <dbReference type="EMBL" id="ADB58320.1"/>
    </source>
</evidence>
<dbReference type="InterPro" id="IPR036034">
    <property type="entry name" value="PDZ_sf"/>
</dbReference>
<evidence type="ECO:0000256" key="4">
    <source>
        <dbReference type="ARBA" id="ARBA00023136"/>
    </source>
</evidence>
<keyword evidence="4 5" id="KW-0472">Membrane</keyword>
<dbReference type="KEGG" id="apo:Arcpr_1268"/>
<dbReference type="GeneID" id="8739954"/>
<keyword evidence="8" id="KW-1185">Reference proteome</keyword>
<dbReference type="InterPro" id="IPR001478">
    <property type="entry name" value="PDZ"/>
</dbReference>
<dbReference type="GO" id="GO:0005737">
    <property type="term" value="C:cytoplasm"/>
    <property type="evidence" value="ECO:0007669"/>
    <property type="project" value="TreeGrafter"/>
</dbReference>
<dbReference type="EMBL" id="CP001857">
    <property type="protein sequence ID" value="ADB58320.1"/>
    <property type="molecule type" value="Genomic_DNA"/>
</dbReference>
<dbReference type="PaxDb" id="572546-Arcpr_1268"/>
<dbReference type="PANTHER" id="PTHR13325:SF3">
    <property type="entry name" value="MEMBRANE-BOUND TRANSCRIPTION FACTOR SITE-2 PROTEASE"/>
    <property type="match status" value="1"/>
</dbReference>
<keyword evidence="2 5" id="KW-0812">Transmembrane</keyword>